<dbReference type="Ensembl" id="ENSLCAT00010030862.1">
    <property type="protein sequence ID" value="ENSLCAP00010030182.1"/>
    <property type="gene ID" value="ENSLCAG00010014195.1"/>
</dbReference>
<reference evidence="1" key="2">
    <citation type="submission" date="2025-08" db="UniProtKB">
        <authorList>
            <consortium name="Ensembl"/>
        </authorList>
    </citation>
    <scope>IDENTIFICATION</scope>
</reference>
<accession>A0A4W6DX30</accession>
<dbReference type="AlphaFoldDB" id="A0A4W6DX30"/>
<proteinExistence type="predicted"/>
<dbReference type="InParanoid" id="A0A4W6DX30"/>
<dbReference type="GeneTree" id="ENSGT00940000178967"/>
<keyword evidence="2" id="KW-1185">Reference proteome</keyword>
<organism evidence="1 2">
    <name type="scientific">Lates calcarifer</name>
    <name type="common">Barramundi</name>
    <name type="synonym">Holocentrus calcarifer</name>
    <dbReference type="NCBI Taxonomy" id="8187"/>
    <lineage>
        <taxon>Eukaryota</taxon>
        <taxon>Metazoa</taxon>
        <taxon>Chordata</taxon>
        <taxon>Craniata</taxon>
        <taxon>Vertebrata</taxon>
        <taxon>Euteleostomi</taxon>
        <taxon>Actinopterygii</taxon>
        <taxon>Neopterygii</taxon>
        <taxon>Teleostei</taxon>
        <taxon>Neoteleostei</taxon>
        <taxon>Acanthomorphata</taxon>
        <taxon>Carangaria</taxon>
        <taxon>Carangaria incertae sedis</taxon>
        <taxon>Centropomidae</taxon>
        <taxon>Lates</taxon>
    </lineage>
</organism>
<name>A0A4W6DX30_LATCA</name>
<protein>
    <submittedName>
        <fullName evidence="1">Uncharacterized protein</fullName>
    </submittedName>
</protein>
<dbReference type="Proteomes" id="UP000314980">
    <property type="component" value="Unassembled WGS sequence"/>
</dbReference>
<reference evidence="1" key="3">
    <citation type="submission" date="2025-09" db="UniProtKB">
        <authorList>
            <consortium name="Ensembl"/>
        </authorList>
    </citation>
    <scope>IDENTIFICATION</scope>
</reference>
<evidence type="ECO:0000313" key="2">
    <source>
        <dbReference type="Proteomes" id="UP000314980"/>
    </source>
</evidence>
<sequence length="113" mass="12424">MVSVLTINLIDIYRGGQLNRCRLFIYVLSPSPALLNRCGNFPIHFQRLSRAFLSQQNDFIPPPSVPAVSSEVTFDNVAVNRASELLSGLLVEVLAVDDPHLFEESRLAALASA</sequence>
<evidence type="ECO:0000313" key="1">
    <source>
        <dbReference type="Ensembl" id="ENSLCAP00010030182.1"/>
    </source>
</evidence>
<reference evidence="2" key="1">
    <citation type="submission" date="2015-09" db="EMBL/GenBank/DDBJ databases">
        <authorList>
            <person name="Sai Rama Sridatta P."/>
        </authorList>
    </citation>
    <scope>NUCLEOTIDE SEQUENCE [LARGE SCALE GENOMIC DNA]</scope>
</reference>